<accession>A0ABY6UCZ9</accession>
<evidence type="ECO:0000313" key="3">
    <source>
        <dbReference type="Proteomes" id="UP000766486"/>
    </source>
</evidence>
<keyword evidence="3" id="KW-1185">Reference proteome</keyword>
<sequence>MSAEGTSLADGLEASDDTIMDEKKGGGESCAKRIKWCKAGRRPGIAGGAAAIQYASTVAGALLAGSEAVTANSDAGGNRVQWVWERLTARAGSHYLRT</sequence>
<organism evidence="2 3">
    <name type="scientific">Bionectria ochroleuca</name>
    <name type="common">Gliocladium roseum</name>
    <dbReference type="NCBI Taxonomy" id="29856"/>
    <lineage>
        <taxon>Eukaryota</taxon>
        <taxon>Fungi</taxon>
        <taxon>Dikarya</taxon>
        <taxon>Ascomycota</taxon>
        <taxon>Pezizomycotina</taxon>
        <taxon>Sordariomycetes</taxon>
        <taxon>Hypocreomycetidae</taxon>
        <taxon>Hypocreales</taxon>
        <taxon>Bionectriaceae</taxon>
        <taxon>Clonostachys</taxon>
    </lineage>
</organism>
<proteinExistence type="predicted"/>
<dbReference type="Proteomes" id="UP000766486">
    <property type="component" value="Unassembled WGS sequence"/>
</dbReference>
<evidence type="ECO:0000256" key="1">
    <source>
        <dbReference type="SAM" id="MobiDB-lite"/>
    </source>
</evidence>
<gene>
    <name evidence="2" type="ORF">CLO192961_LOCUS251370</name>
</gene>
<feature type="region of interest" description="Disordered" evidence="1">
    <location>
        <begin position="1"/>
        <end position="26"/>
    </location>
</feature>
<evidence type="ECO:0000313" key="2">
    <source>
        <dbReference type="EMBL" id="VUC29031.1"/>
    </source>
</evidence>
<comment type="caution">
    <text evidence="2">The sequence shown here is derived from an EMBL/GenBank/DDBJ whole genome shotgun (WGS) entry which is preliminary data.</text>
</comment>
<reference evidence="2 3" key="1">
    <citation type="submission" date="2019-06" db="EMBL/GenBank/DDBJ databases">
        <authorList>
            <person name="Broberg M."/>
        </authorList>
    </citation>
    <scope>NUCLEOTIDE SEQUENCE [LARGE SCALE GENOMIC DNA]</scope>
</reference>
<dbReference type="EMBL" id="CABFNS010000796">
    <property type="protein sequence ID" value="VUC29031.1"/>
    <property type="molecule type" value="Genomic_DNA"/>
</dbReference>
<protein>
    <submittedName>
        <fullName evidence="2">Uncharacterized protein</fullName>
    </submittedName>
</protein>
<name>A0ABY6UCZ9_BIOOC</name>